<evidence type="ECO:0000256" key="1">
    <source>
        <dbReference type="SAM" id="MobiDB-lite"/>
    </source>
</evidence>
<evidence type="ECO:0008006" key="4">
    <source>
        <dbReference type="Google" id="ProtNLM"/>
    </source>
</evidence>
<dbReference type="RefSeq" id="WP_099451975.1">
    <property type="nucleotide sequence ID" value="NZ_CP024161.1"/>
</dbReference>
<dbReference type="Proteomes" id="UP000224629">
    <property type="component" value="Chromosome"/>
</dbReference>
<evidence type="ECO:0000313" key="2">
    <source>
        <dbReference type="EMBL" id="ATP59747.1"/>
    </source>
</evidence>
<feature type="region of interest" description="Disordered" evidence="1">
    <location>
        <begin position="460"/>
        <end position="490"/>
    </location>
</feature>
<dbReference type="PROSITE" id="PS51257">
    <property type="entry name" value="PROKAR_LIPOPROTEIN"/>
    <property type="match status" value="1"/>
</dbReference>
<keyword evidence="3" id="KW-1185">Reference proteome</keyword>
<feature type="compositionally biased region" description="Polar residues" evidence="1">
    <location>
        <begin position="410"/>
        <end position="426"/>
    </location>
</feature>
<organism evidence="2 3">
    <name type="scientific">Mesomycoplasma dispar</name>
    <dbReference type="NCBI Taxonomy" id="86660"/>
    <lineage>
        <taxon>Bacteria</taxon>
        <taxon>Bacillati</taxon>
        <taxon>Mycoplasmatota</taxon>
        <taxon>Mycoplasmoidales</taxon>
        <taxon>Metamycoplasmataceae</taxon>
        <taxon>Mesomycoplasma</taxon>
    </lineage>
</organism>
<protein>
    <recommendedName>
        <fullName evidence="4">Lipoprotein</fullName>
    </recommendedName>
</protein>
<evidence type="ECO:0000313" key="3">
    <source>
        <dbReference type="Proteomes" id="UP000224629"/>
    </source>
</evidence>
<gene>
    <name evidence="2" type="ORF">CSW10_02255</name>
</gene>
<accession>A0ABM6PRH4</accession>
<dbReference type="EMBL" id="CP024161">
    <property type="protein sequence ID" value="ATP59747.1"/>
    <property type="molecule type" value="Genomic_DNA"/>
</dbReference>
<feature type="compositionally biased region" description="Basic and acidic residues" evidence="1">
    <location>
        <begin position="238"/>
        <end position="255"/>
    </location>
</feature>
<feature type="compositionally biased region" description="Pro residues" evidence="1">
    <location>
        <begin position="204"/>
        <end position="226"/>
    </location>
</feature>
<proteinExistence type="predicted"/>
<feature type="region of interest" description="Disordered" evidence="1">
    <location>
        <begin position="396"/>
        <end position="441"/>
    </location>
</feature>
<sequence>MKKFFKNSLILSSISLPLLFISCIEKEKEDLNKRVFSNSEATEKYQLLKEILNMPLAIEQNDIASYNFSTLINKFGKTPADANKPKKPNEPNFQRFLQNEPKDVILKKISAIAKDPKFPEIVKKFYTGTSYLSASEFFEKWKESQKKYLESTDLKATPDFVPLRYGSGFSIKNPELDQNYLFYKTINAFAKFFIKNSANEPEYPPRIPIPPSFPPAMPPVPAPPPTDSESKTPPNTEKPPKTSDSQKNDDKDKGQIKPVLQKQETKTKYRQPIPVPIPAIQFIVNGILSATTQPVPNAYWWNYNYKILNLIASRIESQTGKELDWDLPILGDKNFKKKLELTQKLEKYTIIGKDGRKYKVQPRPFFLIDDKTFVDKSTNKIKNVLYRLYWIIDQNTDSNSEDGKKDEQNRNSAQSQQGNSEKNQQNVEKDKKTSEKSPTNQKFESMAQLFASSKQLKNINNQQNQSEPPKPEEPKVQGPQPKPDDNEEQEEQIGFVDDISKYKFTDKIQKWPFDNSNNFSRGGLYSASLLELEAEMKKQDPNNPNLFYVERHIDINGFLTKGKLLPYQPIDLENNLESLSLYDKYNQFIQAGQIQQQFLIINPENLE</sequence>
<feature type="region of interest" description="Disordered" evidence="1">
    <location>
        <begin position="204"/>
        <end position="268"/>
    </location>
</feature>
<name>A0ABM6PRH4_9BACT</name>
<reference evidence="2" key="1">
    <citation type="submission" date="2017-10" db="EMBL/GenBank/DDBJ databases">
        <title>Genome-wide analysis of the first isolated strain mycoplasma dispar GS01.</title>
        <authorList>
            <person name="Hao H."/>
            <person name="Chen S."/>
            <person name="Zhao P."/>
            <person name="Chu Y."/>
            <person name="Liu Y."/>
        </authorList>
    </citation>
    <scope>NUCLEOTIDE SEQUENCE [LARGE SCALE GENOMIC DNA]</scope>
    <source>
        <strain evidence="2">GS01</strain>
    </source>
</reference>